<evidence type="ECO:0000313" key="8">
    <source>
        <dbReference type="Proteomes" id="UP000270261"/>
    </source>
</evidence>
<evidence type="ECO:0000256" key="2">
    <source>
        <dbReference type="ARBA" id="ARBA00022519"/>
    </source>
</evidence>
<dbReference type="PANTHER" id="PTHR37481:SF1">
    <property type="entry name" value="LIPOPOLYSACCHARIDE EXPORT SYSTEM PROTEIN LPTC"/>
    <property type="match status" value="1"/>
</dbReference>
<dbReference type="InterPro" id="IPR010664">
    <property type="entry name" value="LipoPS_assembly_LptC-rel"/>
</dbReference>
<reference evidence="7 8" key="1">
    <citation type="submission" date="2018-11" db="EMBL/GenBank/DDBJ databases">
        <title>Genome sequencing of Lautropia sp. KCOM 2505 (= ChDC F240).</title>
        <authorList>
            <person name="Kook J.-K."/>
            <person name="Park S.-N."/>
            <person name="Lim Y.K."/>
        </authorList>
    </citation>
    <scope>NUCLEOTIDE SEQUENCE [LARGE SCALE GENOMIC DNA]</scope>
    <source>
        <strain evidence="7 8">KCOM 2505</strain>
    </source>
</reference>
<keyword evidence="3 6" id="KW-0812">Transmembrane</keyword>
<dbReference type="Proteomes" id="UP000270261">
    <property type="component" value="Unassembled WGS sequence"/>
</dbReference>
<dbReference type="GO" id="GO:0005886">
    <property type="term" value="C:plasma membrane"/>
    <property type="evidence" value="ECO:0007669"/>
    <property type="project" value="InterPro"/>
</dbReference>
<dbReference type="Gene3D" id="2.60.450.10">
    <property type="entry name" value="Lipopolysaccharide (LPS) transport protein A like domain"/>
    <property type="match status" value="1"/>
</dbReference>
<dbReference type="InterPro" id="IPR026265">
    <property type="entry name" value="LptC"/>
</dbReference>
<keyword evidence="2" id="KW-0997">Cell inner membrane</keyword>
<dbReference type="NCBIfam" id="TIGR04409">
    <property type="entry name" value="LptC_YrbK"/>
    <property type="match status" value="1"/>
</dbReference>
<protein>
    <submittedName>
        <fullName evidence="7">LPS export ABC transporter periplasmic protein LptC</fullName>
    </submittedName>
</protein>
<organism evidence="7 8">
    <name type="scientific">Lautropia dentalis</name>
    <dbReference type="NCBI Taxonomy" id="2490857"/>
    <lineage>
        <taxon>Bacteria</taxon>
        <taxon>Pseudomonadati</taxon>
        <taxon>Pseudomonadota</taxon>
        <taxon>Betaproteobacteria</taxon>
        <taxon>Burkholderiales</taxon>
        <taxon>Burkholderiaceae</taxon>
        <taxon>Lautropia</taxon>
    </lineage>
</organism>
<evidence type="ECO:0000256" key="1">
    <source>
        <dbReference type="ARBA" id="ARBA00022475"/>
    </source>
</evidence>
<dbReference type="OrthoDB" id="8589410at2"/>
<evidence type="ECO:0000313" key="7">
    <source>
        <dbReference type="EMBL" id="RRN44130.1"/>
    </source>
</evidence>
<dbReference type="EMBL" id="RRUE01000002">
    <property type="protein sequence ID" value="RRN44130.1"/>
    <property type="molecule type" value="Genomic_DNA"/>
</dbReference>
<keyword evidence="1" id="KW-1003">Cell membrane</keyword>
<dbReference type="GO" id="GO:0030288">
    <property type="term" value="C:outer membrane-bounded periplasmic space"/>
    <property type="evidence" value="ECO:0007669"/>
    <property type="project" value="TreeGrafter"/>
</dbReference>
<accession>A0A3R8LM19</accession>
<keyword evidence="4 6" id="KW-1133">Transmembrane helix</keyword>
<dbReference type="InterPro" id="IPR052363">
    <property type="entry name" value="LPS_export_LptC"/>
</dbReference>
<comment type="caution">
    <text evidence="7">The sequence shown here is derived from an EMBL/GenBank/DDBJ whole genome shotgun (WGS) entry which is preliminary data.</text>
</comment>
<proteinExistence type="predicted"/>
<keyword evidence="8" id="KW-1185">Reference proteome</keyword>
<dbReference type="RefSeq" id="WP_125096324.1">
    <property type="nucleotide sequence ID" value="NZ_RRUE01000002.1"/>
</dbReference>
<sequence length="201" mass="22279">MSPRLFDRLAAAASILILIGLGMVSYYFARQAEKNQAAPAVEGRADPDFFVEKMSLMRADRDGNPSVRMEAERMLHYPLDGHVEFTEPRIISLDDAQPLTTITARRGSAPDNGDFADLHDDVQVRRQPATRADGSEAAPPMQMFTDNAHVDMTSRVITTDDPVTMRAGENRLAGVGMEIREDSQEVKLKSRVKGHFPPAIR</sequence>
<gene>
    <name evidence="7" type="primary">lptC</name>
    <name evidence="7" type="ORF">EHV23_12215</name>
</gene>
<keyword evidence="5 6" id="KW-0472">Membrane</keyword>
<dbReference type="PANTHER" id="PTHR37481">
    <property type="entry name" value="LIPOPOLYSACCHARIDE EXPORT SYSTEM PROTEIN LPTC"/>
    <property type="match status" value="1"/>
</dbReference>
<evidence type="ECO:0000256" key="6">
    <source>
        <dbReference type="SAM" id="Phobius"/>
    </source>
</evidence>
<name>A0A3R8LM19_9BURK</name>
<dbReference type="GO" id="GO:0015221">
    <property type="term" value="F:lipopolysaccharide transmembrane transporter activity"/>
    <property type="evidence" value="ECO:0007669"/>
    <property type="project" value="InterPro"/>
</dbReference>
<dbReference type="Pfam" id="PF06835">
    <property type="entry name" value="LptC"/>
    <property type="match status" value="1"/>
</dbReference>
<feature type="transmembrane region" description="Helical" evidence="6">
    <location>
        <begin position="9"/>
        <end position="29"/>
    </location>
</feature>
<evidence type="ECO:0000256" key="3">
    <source>
        <dbReference type="ARBA" id="ARBA00022692"/>
    </source>
</evidence>
<dbReference type="AlphaFoldDB" id="A0A3R8LM19"/>
<evidence type="ECO:0000256" key="5">
    <source>
        <dbReference type="ARBA" id="ARBA00023136"/>
    </source>
</evidence>
<dbReference type="GO" id="GO:0017089">
    <property type="term" value="F:glycolipid transfer activity"/>
    <property type="evidence" value="ECO:0007669"/>
    <property type="project" value="TreeGrafter"/>
</dbReference>
<evidence type="ECO:0000256" key="4">
    <source>
        <dbReference type="ARBA" id="ARBA00022989"/>
    </source>
</evidence>